<evidence type="ECO:0000313" key="8">
    <source>
        <dbReference type="Proteomes" id="UP000265566"/>
    </source>
</evidence>
<dbReference type="MEROPS" id="I04.087"/>
<name>A0A072TP44_MEDTR</name>
<dbReference type="PANTHER" id="PTHR11461:SF211">
    <property type="entry name" value="GH10112P-RELATED"/>
    <property type="match status" value="1"/>
</dbReference>
<dbReference type="InterPro" id="IPR023796">
    <property type="entry name" value="Serpin_dom"/>
</dbReference>
<dbReference type="FunFam" id="2.10.310.10:FF:000001">
    <property type="entry name" value="Serpin family A member 1"/>
    <property type="match status" value="1"/>
</dbReference>
<dbReference type="InterPro" id="IPR042185">
    <property type="entry name" value="Serpin_sf_2"/>
</dbReference>
<reference evidence="6" key="3">
    <citation type="submission" date="2015-04" db="UniProtKB">
        <authorList>
            <consortium name="EnsemblPlants"/>
        </authorList>
    </citation>
    <scope>IDENTIFICATION</scope>
    <source>
        <strain evidence="6">cv. Jemalong A17</strain>
    </source>
</reference>
<dbReference type="SUPFAM" id="SSF56574">
    <property type="entry name" value="Serpins"/>
    <property type="match status" value="1"/>
</dbReference>
<keyword evidence="7" id="KW-1185">Reference proteome</keyword>
<dbReference type="Gene3D" id="2.30.39.10">
    <property type="entry name" value="Alpha-1-antitrypsin, domain 1"/>
    <property type="match status" value="1"/>
</dbReference>
<dbReference type="AlphaFoldDB" id="A0A072TP44"/>
<evidence type="ECO:0000313" key="4">
    <source>
        <dbReference type="EMBL" id="KEH18623.1"/>
    </source>
</evidence>
<dbReference type="Proteomes" id="UP000002051">
    <property type="component" value="Chromosome 8"/>
</dbReference>
<dbReference type="InterPro" id="IPR023795">
    <property type="entry name" value="Serpin_CS"/>
</dbReference>
<dbReference type="Gene3D" id="3.30.497.10">
    <property type="entry name" value="Antithrombin, subunit I, domain 2"/>
    <property type="match status" value="1"/>
</dbReference>
<organism evidence="4 7">
    <name type="scientific">Medicago truncatula</name>
    <name type="common">Barrel medic</name>
    <name type="synonym">Medicago tribuloides</name>
    <dbReference type="NCBI Taxonomy" id="3880"/>
    <lineage>
        <taxon>Eukaryota</taxon>
        <taxon>Viridiplantae</taxon>
        <taxon>Streptophyta</taxon>
        <taxon>Embryophyta</taxon>
        <taxon>Tracheophyta</taxon>
        <taxon>Spermatophyta</taxon>
        <taxon>Magnoliopsida</taxon>
        <taxon>eudicotyledons</taxon>
        <taxon>Gunneridae</taxon>
        <taxon>Pentapetalae</taxon>
        <taxon>rosids</taxon>
        <taxon>fabids</taxon>
        <taxon>Fabales</taxon>
        <taxon>Fabaceae</taxon>
        <taxon>Papilionoideae</taxon>
        <taxon>50 kb inversion clade</taxon>
        <taxon>NPAAA clade</taxon>
        <taxon>Hologalegina</taxon>
        <taxon>IRL clade</taxon>
        <taxon>Trifolieae</taxon>
        <taxon>Medicago</taxon>
    </lineage>
</organism>
<sequence>MVRKKKQKKQTMAHLDQSSTNHAKVSLTVAKHLFSKESDNNVVFSPLSLQVVLSIIAAGSEGPTQQQLLDFLRFKSIDHLNSFVSHLLSVLLKDAASSGGPRLSFANGVWVEKNLSLQPSFQETMSTDYKATLASVDFINKAIEVTKEVNLWAEKETYGLIKEILPEGSVNNLTRLIFANALYFKGEWVDQFFDYNTENYDFHLLNGSSVKVPFMSTNLDQFIRAFDGFKVLCLPYEQGGDKRQFSMYIFLPNAKGGLSAMVEKVASEFEFLEPKLPYKRVKVGNFQIPRFKFSFGLETSRMMKELGVILPFSSGGLTKMVDSLEGQDFSVSNIFHKSTIEVNEEGTEAATANAKIGVLCAPTGIDFIADHPFLFLIREDSTQTIIFAGQVLNPLVG</sequence>
<dbReference type="Pfam" id="PF00079">
    <property type="entry name" value="Serpin"/>
    <property type="match status" value="1"/>
</dbReference>
<reference evidence="5" key="5">
    <citation type="journal article" date="2018" name="Nat. Plants">
        <title>Whole-genome landscape of Medicago truncatula symbiotic genes.</title>
        <authorList>
            <person name="Pecrix Y."/>
            <person name="Gamas P."/>
            <person name="Carrere S."/>
        </authorList>
    </citation>
    <scope>NUCLEOTIDE SEQUENCE</scope>
    <source>
        <tissue evidence="5">Leaves</tissue>
    </source>
</reference>
<dbReference type="GO" id="GO:0004867">
    <property type="term" value="F:serine-type endopeptidase inhibitor activity"/>
    <property type="evidence" value="ECO:0007669"/>
    <property type="project" value="InterPro"/>
</dbReference>
<evidence type="ECO:0000259" key="3">
    <source>
        <dbReference type="SMART" id="SM00093"/>
    </source>
</evidence>
<dbReference type="GO" id="GO:0005615">
    <property type="term" value="C:extracellular space"/>
    <property type="evidence" value="ECO:0000318"/>
    <property type="project" value="GO_Central"/>
</dbReference>
<reference evidence="4 7" key="1">
    <citation type="journal article" date="2011" name="Nature">
        <title>The Medicago genome provides insight into the evolution of rhizobial symbioses.</title>
        <authorList>
            <person name="Young N.D."/>
            <person name="Debelle F."/>
            <person name="Oldroyd G.E."/>
            <person name="Geurts R."/>
            <person name="Cannon S.B."/>
            <person name="Udvardi M.K."/>
            <person name="Benedito V.A."/>
            <person name="Mayer K.F."/>
            <person name="Gouzy J."/>
            <person name="Schoof H."/>
            <person name="Van de Peer Y."/>
            <person name="Proost S."/>
            <person name="Cook D.R."/>
            <person name="Meyers B.C."/>
            <person name="Spannagl M."/>
            <person name="Cheung F."/>
            <person name="De Mita S."/>
            <person name="Krishnakumar V."/>
            <person name="Gundlach H."/>
            <person name="Zhou S."/>
            <person name="Mudge J."/>
            <person name="Bharti A.K."/>
            <person name="Murray J.D."/>
            <person name="Naoumkina M.A."/>
            <person name="Rosen B."/>
            <person name="Silverstein K.A."/>
            <person name="Tang H."/>
            <person name="Rombauts S."/>
            <person name="Zhao P.X."/>
            <person name="Zhou P."/>
            <person name="Barbe V."/>
            <person name="Bardou P."/>
            <person name="Bechner M."/>
            <person name="Bellec A."/>
            <person name="Berger A."/>
            <person name="Berges H."/>
            <person name="Bidwell S."/>
            <person name="Bisseling T."/>
            <person name="Choisne N."/>
            <person name="Couloux A."/>
            <person name="Denny R."/>
            <person name="Deshpande S."/>
            <person name="Dai X."/>
            <person name="Doyle J.J."/>
            <person name="Dudez A.M."/>
            <person name="Farmer A.D."/>
            <person name="Fouteau S."/>
            <person name="Franken C."/>
            <person name="Gibelin C."/>
            <person name="Gish J."/>
            <person name="Goldstein S."/>
            <person name="Gonzalez A.J."/>
            <person name="Green P.J."/>
            <person name="Hallab A."/>
            <person name="Hartog M."/>
            <person name="Hua A."/>
            <person name="Humphray S.J."/>
            <person name="Jeong D.H."/>
            <person name="Jing Y."/>
            <person name="Jocker A."/>
            <person name="Kenton S.M."/>
            <person name="Kim D.J."/>
            <person name="Klee K."/>
            <person name="Lai H."/>
            <person name="Lang C."/>
            <person name="Lin S."/>
            <person name="Macmil S.L."/>
            <person name="Magdelenat G."/>
            <person name="Matthews L."/>
            <person name="McCorrison J."/>
            <person name="Monaghan E.L."/>
            <person name="Mun J.H."/>
            <person name="Najar F.Z."/>
            <person name="Nicholson C."/>
            <person name="Noirot C."/>
            <person name="O'Bleness M."/>
            <person name="Paule C.R."/>
            <person name="Poulain J."/>
            <person name="Prion F."/>
            <person name="Qin B."/>
            <person name="Qu C."/>
            <person name="Retzel E.F."/>
            <person name="Riddle C."/>
            <person name="Sallet E."/>
            <person name="Samain S."/>
            <person name="Samson N."/>
            <person name="Sanders I."/>
            <person name="Saurat O."/>
            <person name="Scarpelli C."/>
            <person name="Schiex T."/>
            <person name="Segurens B."/>
            <person name="Severin A.J."/>
            <person name="Sherrier D.J."/>
            <person name="Shi R."/>
            <person name="Sims S."/>
            <person name="Singer S.R."/>
            <person name="Sinharoy S."/>
            <person name="Sterck L."/>
            <person name="Viollet A."/>
            <person name="Wang B.B."/>
            <person name="Wang K."/>
            <person name="Wang M."/>
            <person name="Wang X."/>
            <person name="Warfsmann J."/>
            <person name="Weissenbach J."/>
            <person name="White D.D."/>
            <person name="White J.D."/>
            <person name="Wiley G.B."/>
            <person name="Wincker P."/>
            <person name="Xing Y."/>
            <person name="Yang L."/>
            <person name="Yao Z."/>
            <person name="Ying F."/>
            <person name="Zhai J."/>
            <person name="Zhou L."/>
            <person name="Zuber A."/>
            <person name="Denarie J."/>
            <person name="Dixon R.A."/>
            <person name="May G.D."/>
            <person name="Schwartz D.C."/>
            <person name="Rogers J."/>
            <person name="Quetier F."/>
            <person name="Town C.D."/>
            <person name="Roe B.A."/>
        </authorList>
    </citation>
    <scope>NUCLEOTIDE SEQUENCE [LARGE SCALE GENOMIC DNA]</scope>
    <source>
        <strain evidence="4">A17</strain>
        <strain evidence="6 7">cv. Jemalong A17</strain>
    </source>
</reference>
<dbReference type="EMBL" id="PSQE01000008">
    <property type="protein sequence ID" value="RHN39695.1"/>
    <property type="molecule type" value="Genomic_DNA"/>
</dbReference>
<dbReference type="HOGENOM" id="CLU_023330_4_0_1"/>
<gene>
    <name evidence="6" type="primary">25500660</name>
    <name evidence="4" type="ordered locus">MTR_8g027395</name>
    <name evidence="5" type="ORF">MtrunA17_Chr8g0346621</name>
</gene>
<dbReference type="Proteomes" id="UP000265566">
    <property type="component" value="Chromosome 8"/>
</dbReference>
<dbReference type="EMBL" id="CM001224">
    <property type="protein sequence ID" value="KEH18623.1"/>
    <property type="molecule type" value="Genomic_DNA"/>
</dbReference>
<dbReference type="KEGG" id="mtr:25500660"/>
<dbReference type="PANTHER" id="PTHR11461">
    <property type="entry name" value="SERINE PROTEASE INHIBITOR, SERPIN"/>
    <property type="match status" value="1"/>
</dbReference>
<dbReference type="Gramene" id="rna45744">
    <property type="protein sequence ID" value="RHN39695.1"/>
    <property type="gene ID" value="gene45744"/>
</dbReference>
<reference evidence="4 7" key="2">
    <citation type="journal article" date="2014" name="BMC Genomics">
        <title>An improved genome release (version Mt4.0) for the model legume Medicago truncatula.</title>
        <authorList>
            <person name="Tang H."/>
            <person name="Krishnakumar V."/>
            <person name="Bidwell S."/>
            <person name="Rosen B."/>
            <person name="Chan A."/>
            <person name="Zhou S."/>
            <person name="Gentzbittel L."/>
            <person name="Childs K.L."/>
            <person name="Yandell M."/>
            <person name="Gundlach H."/>
            <person name="Mayer K.F."/>
            <person name="Schwartz D.C."/>
            <person name="Town C.D."/>
        </authorList>
    </citation>
    <scope>GENOME REANNOTATION</scope>
    <source>
        <strain evidence="4">A17</strain>
        <strain evidence="6 7">cv. Jemalong A17</strain>
    </source>
</reference>
<evidence type="ECO:0000313" key="7">
    <source>
        <dbReference type="Proteomes" id="UP000002051"/>
    </source>
</evidence>
<dbReference type="InterPro" id="IPR000215">
    <property type="entry name" value="Serpin_fam"/>
</dbReference>
<dbReference type="SMART" id="SM00093">
    <property type="entry name" value="SERPIN"/>
    <property type="match status" value="1"/>
</dbReference>
<comment type="similarity">
    <text evidence="1 2">Belongs to the serpin family.</text>
</comment>
<protein>
    <submittedName>
        <fullName evidence="5">Putative Serpin family protein</fullName>
    </submittedName>
    <submittedName>
        <fullName evidence="4">Serpin-like protein</fullName>
    </submittedName>
</protein>
<dbReference type="InterPro" id="IPR042178">
    <property type="entry name" value="Serpin_sf_1"/>
</dbReference>
<accession>A0A072TP44</accession>
<evidence type="ECO:0000256" key="1">
    <source>
        <dbReference type="ARBA" id="ARBA00009500"/>
    </source>
</evidence>
<evidence type="ECO:0000313" key="6">
    <source>
        <dbReference type="EnsemblPlants" id="KEH18623"/>
    </source>
</evidence>
<feature type="domain" description="Serpin" evidence="3">
    <location>
        <begin position="27"/>
        <end position="394"/>
    </location>
</feature>
<dbReference type="OrthoDB" id="1063785at2759"/>
<evidence type="ECO:0000313" key="5">
    <source>
        <dbReference type="EMBL" id="RHN39695.1"/>
    </source>
</evidence>
<proteinExistence type="inferred from homology"/>
<evidence type="ECO:0000256" key="2">
    <source>
        <dbReference type="RuleBase" id="RU000411"/>
    </source>
</evidence>
<reference evidence="8" key="4">
    <citation type="journal article" date="2018" name="Nat. Plants">
        <title>Whole-genome landscape of Medicago truncatula symbiotic genes.</title>
        <authorList>
            <person name="Pecrix Y."/>
            <person name="Staton S.E."/>
            <person name="Sallet E."/>
            <person name="Lelandais-Briere C."/>
            <person name="Moreau S."/>
            <person name="Carrere S."/>
            <person name="Blein T."/>
            <person name="Jardinaud M.F."/>
            <person name="Latrasse D."/>
            <person name="Zouine M."/>
            <person name="Zahm M."/>
            <person name="Kreplak J."/>
            <person name="Mayjonade B."/>
            <person name="Satge C."/>
            <person name="Perez M."/>
            <person name="Cauet S."/>
            <person name="Marande W."/>
            <person name="Chantry-Darmon C."/>
            <person name="Lopez-Roques C."/>
            <person name="Bouchez O."/>
            <person name="Berard A."/>
            <person name="Debelle F."/>
            <person name="Munos S."/>
            <person name="Bendahmane A."/>
            <person name="Berges H."/>
            <person name="Niebel A."/>
            <person name="Buitink J."/>
            <person name="Frugier F."/>
            <person name="Benhamed M."/>
            <person name="Crespi M."/>
            <person name="Gouzy J."/>
            <person name="Gamas P."/>
        </authorList>
    </citation>
    <scope>NUCLEOTIDE SEQUENCE [LARGE SCALE GENOMIC DNA]</scope>
    <source>
        <strain evidence="8">cv. Jemalong A17</strain>
    </source>
</reference>
<dbReference type="InterPro" id="IPR036186">
    <property type="entry name" value="Serpin_sf"/>
</dbReference>
<dbReference type="CDD" id="cd02043">
    <property type="entry name" value="serpinP_plants"/>
    <property type="match status" value="1"/>
</dbReference>
<dbReference type="PROSITE" id="PS00284">
    <property type="entry name" value="SERPIN"/>
    <property type="match status" value="1"/>
</dbReference>
<dbReference type="EnsemblPlants" id="KEH18623">
    <property type="protein sequence ID" value="KEH18623"/>
    <property type="gene ID" value="MTR_8g027395"/>
</dbReference>